<evidence type="ECO:0000256" key="11">
    <source>
        <dbReference type="ARBA" id="ARBA00023221"/>
    </source>
</evidence>
<organism evidence="16 17">
    <name type="scientific">Metschnikowia aff. pulcherrima</name>
    <dbReference type="NCBI Taxonomy" id="2163413"/>
    <lineage>
        <taxon>Eukaryota</taxon>
        <taxon>Fungi</taxon>
        <taxon>Dikarya</taxon>
        <taxon>Ascomycota</taxon>
        <taxon>Saccharomycotina</taxon>
        <taxon>Pichiomycetes</taxon>
        <taxon>Metschnikowiaceae</taxon>
        <taxon>Metschnikowia</taxon>
    </lineage>
</organism>
<dbReference type="InterPro" id="IPR016005">
    <property type="entry name" value="Erg8"/>
</dbReference>
<name>A0A4P6XRT0_9ASCO</name>
<dbReference type="GO" id="GO:0006696">
    <property type="term" value="P:ergosterol biosynthetic process"/>
    <property type="evidence" value="ECO:0007669"/>
    <property type="project" value="TreeGrafter"/>
</dbReference>
<dbReference type="PIRSF" id="PIRSF017288">
    <property type="entry name" value="PMK_GHMP_euk"/>
    <property type="match status" value="1"/>
</dbReference>
<protein>
    <recommendedName>
        <fullName evidence="3 13">Phosphomevalonate kinase</fullName>
        <ecNumber evidence="3 13">2.7.4.2</ecNumber>
    </recommendedName>
</protein>
<evidence type="ECO:0000259" key="14">
    <source>
        <dbReference type="Pfam" id="PF00288"/>
    </source>
</evidence>
<reference evidence="17" key="1">
    <citation type="submission" date="2019-03" db="EMBL/GenBank/DDBJ databases">
        <title>Snf2 controls pulcherriminic acid biosynthesis and connects pigmentation and antifungal activity of the yeast Metschnikowia pulcherrima.</title>
        <authorList>
            <person name="Gore-Lloyd D."/>
            <person name="Sumann I."/>
            <person name="Brachmann A.O."/>
            <person name="Schneeberger K."/>
            <person name="Ortiz-Merino R.A."/>
            <person name="Moreno-Beltran M."/>
            <person name="Schlaefli M."/>
            <person name="Kirner P."/>
            <person name="Santos Kron A."/>
            <person name="Wolfe K.H."/>
            <person name="Piel J."/>
            <person name="Ahrens C.H."/>
            <person name="Henk D."/>
            <person name="Freimoser F.M."/>
        </authorList>
    </citation>
    <scope>NUCLEOTIDE SEQUENCE [LARGE SCALE GENOMIC DNA]</scope>
    <source>
        <strain evidence="17">APC 1.2</strain>
    </source>
</reference>
<keyword evidence="11 13" id="KW-0753">Steroid metabolism</keyword>
<dbReference type="InterPro" id="IPR006204">
    <property type="entry name" value="GHMP_kinase_N_dom"/>
</dbReference>
<comment type="pathway">
    <text evidence="1 13">Isoprenoid biosynthesis; isopentenyl diphosphate biosynthesis via mevalonate pathway; isopentenyl diphosphate from (R)-mevalonate: step 2/3.</text>
</comment>
<dbReference type="GO" id="GO:0005524">
    <property type="term" value="F:ATP binding"/>
    <property type="evidence" value="ECO:0007669"/>
    <property type="project" value="UniProtKB-UniRule"/>
</dbReference>
<feature type="domain" description="GHMP kinase N-terminal" evidence="14">
    <location>
        <begin position="144"/>
        <end position="205"/>
    </location>
</feature>
<dbReference type="SUPFAM" id="SSF55060">
    <property type="entry name" value="GHMP Kinase, C-terminal domain"/>
    <property type="match status" value="1"/>
</dbReference>
<dbReference type="Gene3D" id="3.30.230.10">
    <property type="match status" value="1"/>
</dbReference>
<evidence type="ECO:0000256" key="5">
    <source>
        <dbReference type="ARBA" id="ARBA00022679"/>
    </source>
</evidence>
<dbReference type="EMBL" id="CP034460">
    <property type="protein sequence ID" value="QBM90180.1"/>
    <property type="molecule type" value="Genomic_DNA"/>
</dbReference>
<gene>
    <name evidence="16" type="primary">MPUL0E04210</name>
    <name evidence="16" type="ORF">METSCH_E04210</name>
</gene>
<keyword evidence="5 13" id="KW-0808">Transferase</keyword>
<evidence type="ECO:0000256" key="6">
    <source>
        <dbReference type="ARBA" id="ARBA00022741"/>
    </source>
</evidence>
<evidence type="ECO:0000256" key="12">
    <source>
        <dbReference type="ARBA" id="ARBA00029326"/>
    </source>
</evidence>
<keyword evidence="4 13" id="KW-0444">Lipid biosynthesis</keyword>
<dbReference type="Proteomes" id="UP000292447">
    <property type="component" value="Chromosome V"/>
</dbReference>
<dbReference type="UniPathway" id="UPA00057">
    <property type="reaction ID" value="UER00099"/>
</dbReference>
<comment type="similarity">
    <text evidence="2 13">Belongs to the GHMP kinase family. Mevalonate kinase subfamily.</text>
</comment>
<keyword evidence="8" id="KW-0067">ATP-binding</keyword>
<dbReference type="Gene3D" id="3.30.70.890">
    <property type="entry name" value="GHMP kinase, C-terminal domain"/>
    <property type="match status" value="1"/>
</dbReference>
<dbReference type="InterPro" id="IPR013750">
    <property type="entry name" value="GHMP_kinase_C_dom"/>
</dbReference>
<dbReference type="Pfam" id="PF08544">
    <property type="entry name" value="GHMP_kinases_C"/>
    <property type="match status" value="1"/>
</dbReference>
<accession>A0A4P6XRT0</accession>
<evidence type="ECO:0000256" key="3">
    <source>
        <dbReference type="ARBA" id="ARBA00012958"/>
    </source>
</evidence>
<evidence type="ECO:0000313" key="16">
    <source>
        <dbReference type="EMBL" id="QBM90180.1"/>
    </source>
</evidence>
<keyword evidence="6" id="KW-0547">Nucleotide-binding</keyword>
<dbReference type="STRING" id="2163413.A0A4P6XRT0"/>
<proteinExistence type="inferred from homology"/>
<dbReference type="InterPro" id="IPR035102">
    <property type="entry name" value="Phosphomevalonate_kinase"/>
</dbReference>
<dbReference type="GO" id="GO:0019287">
    <property type="term" value="P:isopentenyl diphosphate biosynthetic process, mevalonate pathway"/>
    <property type="evidence" value="ECO:0007669"/>
    <property type="project" value="UniProtKB-UniRule"/>
</dbReference>
<feature type="domain" description="GHMP kinase C-terminal" evidence="15">
    <location>
        <begin position="333"/>
        <end position="395"/>
    </location>
</feature>
<evidence type="ECO:0000256" key="8">
    <source>
        <dbReference type="ARBA" id="ARBA00022840"/>
    </source>
</evidence>
<dbReference type="AlphaFoldDB" id="A0A4P6XRT0"/>
<evidence type="ECO:0000256" key="1">
    <source>
        <dbReference type="ARBA" id="ARBA00005017"/>
    </source>
</evidence>
<keyword evidence="9 13" id="KW-0752">Steroid biosynthesis</keyword>
<dbReference type="GO" id="GO:0010142">
    <property type="term" value="P:farnesyl diphosphate biosynthetic process, mevalonate pathway"/>
    <property type="evidence" value="ECO:0007669"/>
    <property type="project" value="TreeGrafter"/>
</dbReference>
<evidence type="ECO:0000256" key="7">
    <source>
        <dbReference type="ARBA" id="ARBA00022777"/>
    </source>
</evidence>
<dbReference type="InterPro" id="IPR014721">
    <property type="entry name" value="Ribsml_uS5_D2-typ_fold_subgr"/>
</dbReference>
<dbReference type="InterPro" id="IPR036554">
    <property type="entry name" value="GHMP_kinase_C_sf"/>
</dbReference>
<comment type="catalytic activity">
    <reaction evidence="12">
        <text>(R)-5-phosphomevalonate + ATP = (R)-5-diphosphomevalonate + ADP</text>
        <dbReference type="Rhea" id="RHEA:16341"/>
        <dbReference type="ChEBI" id="CHEBI:30616"/>
        <dbReference type="ChEBI" id="CHEBI:57557"/>
        <dbReference type="ChEBI" id="CHEBI:58146"/>
        <dbReference type="ChEBI" id="CHEBI:456216"/>
        <dbReference type="EC" id="2.7.4.2"/>
    </reaction>
    <physiologicalReaction direction="left-to-right" evidence="12">
        <dbReference type="Rhea" id="RHEA:16342"/>
    </physiologicalReaction>
</comment>
<dbReference type="SUPFAM" id="SSF54211">
    <property type="entry name" value="Ribosomal protein S5 domain 2-like"/>
    <property type="match status" value="1"/>
</dbReference>
<evidence type="ECO:0000256" key="9">
    <source>
        <dbReference type="ARBA" id="ARBA00022955"/>
    </source>
</evidence>
<evidence type="ECO:0000256" key="13">
    <source>
        <dbReference type="PIRNR" id="PIRNR017288"/>
    </source>
</evidence>
<dbReference type="PANTHER" id="PTHR31814">
    <property type="match status" value="1"/>
</dbReference>
<sequence length="431" mass="46881">MLRVFSAPGKALVAGGYLVLDPQYNSYVTALSSRMHARVEELPTSGKNSSIVVKSPQFSGAWSYEITHREGFCEITCLTGGKNPFLEETIKIVLAYVRPETPFDYSITLFSDAGFHTQENTEKNVSENAKKAFLYHAKPIDQVPKTGMGLSAGLVSVVASALLATMLDKPVSAIADIIHNVSQISHCGAQGKIGSGFDVAAAVYGSIIYKRFHPSVINELLDQPVSKEFCVAVKNVVDSKWDFTHARCNLPPSLRLIMGDVNGGSETPKLVSKVMEWRKQDPNSKEVYDALNLANSRLMAELQRLNQLHFDNPIGYEQELEAGTLLMSLSNCLSAIREGLQDLTLRSGAAVEPPEQTHLLNKCEELPGCLGGVVPGAGGYDAVCLLVEDSQVESFKKASESDAAFNSVTWLELNEESEGIIEESAEDYKGL</sequence>
<evidence type="ECO:0000256" key="2">
    <source>
        <dbReference type="ARBA" id="ARBA00006495"/>
    </source>
</evidence>
<dbReference type="Pfam" id="PF00288">
    <property type="entry name" value="GHMP_kinases_N"/>
    <property type="match status" value="1"/>
</dbReference>
<dbReference type="PANTHER" id="PTHR31814:SF2">
    <property type="entry name" value="PHOSPHOMEVALONATE KINASE"/>
    <property type="match status" value="1"/>
</dbReference>
<keyword evidence="10 13" id="KW-0443">Lipid metabolism</keyword>
<evidence type="ECO:0000256" key="10">
    <source>
        <dbReference type="ARBA" id="ARBA00023098"/>
    </source>
</evidence>
<dbReference type="GO" id="GO:0005777">
    <property type="term" value="C:peroxisome"/>
    <property type="evidence" value="ECO:0007669"/>
    <property type="project" value="TreeGrafter"/>
</dbReference>
<evidence type="ECO:0000256" key="4">
    <source>
        <dbReference type="ARBA" id="ARBA00022516"/>
    </source>
</evidence>
<evidence type="ECO:0000259" key="15">
    <source>
        <dbReference type="Pfam" id="PF08544"/>
    </source>
</evidence>
<dbReference type="InterPro" id="IPR020568">
    <property type="entry name" value="Ribosomal_Su5_D2-typ_SF"/>
</dbReference>
<keyword evidence="7 13" id="KW-0418">Kinase</keyword>
<dbReference type="EC" id="2.7.4.2" evidence="3 13"/>
<evidence type="ECO:0000313" key="17">
    <source>
        <dbReference type="Proteomes" id="UP000292447"/>
    </source>
</evidence>
<dbReference type="GO" id="GO:0004631">
    <property type="term" value="F:phosphomevalonate kinase activity"/>
    <property type="evidence" value="ECO:0007669"/>
    <property type="project" value="UniProtKB-UniRule"/>
</dbReference>
<keyword evidence="17" id="KW-1185">Reference proteome</keyword>